<evidence type="ECO:0000313" key="1">
    <source>
        <dbReference type="EMBL" id="MDH6284014.1"/>
    </source>
</evidence>
<sequence length="119" mass="12944">MRTRVDPIHVDLLGTGDDVDTVVTDIFALPGSDVLTLVDRSTSVDEWIADTLHTQWLIEHPGDVLGQRAVHTVTFDVESVHLDRMAELIADMLARAGHDAAGAVVADPVPWVVRTQRAA</sequence>
<gene>
    <name evidence="1" type="ORF">M2280_005265</name>
</gene>
<reference evidence="1 2" key="1">
    <citation type="submission" date="2023-04" db="EMBL/GenBank/DDBJ databases">
        <title>Forest soil microbial communities from Buena Vista Peninsula, Colon Province, Panama.</title>
        <authorList>
            <person name="Bouskill N."/>
        </authorList>
    </citation>
    <scope>NUCLEOTIDE SEQUENCE [LARGE SCALE GENOMIC DNA]</scope>
    <source>
        <strain evidence="1 2">CFH S0262</strain>
    </source>
</reference>
<protein>
    <submittedName>
        <fullName evidence="1">Uncharacterized protein</fullName>
    </submittedName>
</protein>
<evidence type="ECO:0000313" key="2">
    <source>
        <dbReference type="Proteomes" id="UP001160334"/>
    </source>
</evidence>
<dbReference type="EMBL" id="JARXVC010000017">
    <property type="protein sequence ID" value="MDH6284014.1"/>
    <property type="molecule type" value="Genomic_DNA"/>
</dbReference>
<keyword evidence="2" id="KW-1185">Reference proteome</keyword>
<dbReference type="Proteomes" id="UP001160334">
    <property type="component" value="Unassembled WGS sequence"/>
</dbReference>
<name>A0ABT6MI73_9NOCA</name>
<proteinExistence type="predicted"/>
<accession>A0ABT6MI73</accession>
<dbReference type="RefSeq" id="WP_280763263.1">
    <property type="nucleotide sequence ID" value="NZ_JARXVC010000017.1"/>
</dbReference>
<comment type="caution">
    <text evidence="1">The sequence shown here is derived from an EMBL/GenBank/DDBJ whole genome shotgun (WGS) entry which is preliminary data.</text>
</comment>
<organism evidence="1 2">
    <name type="scientific">Prescottella agglutinans</name>
    <dbReference type="NCBI Taxonomy" id="1644129"/>
    <lineage>
        <taxon>Bacteria</taxon>
        <taxon>Bacillati</taxon>
        <taxon>Actinomycetota</taxon>
        <taxon>Actinomycetes</taxon>
        <taxon>Mycobacteriales</taxon>
        <taxon>Nocardiaceae</taxon>
        <taxon>Prescottella</taxon>
    </lineage>
</organism>